<evidence type="ECO:0000256" key="1">
    <source>
        <dbReference type="SAM" id="Phobius"/>
    </source>
</evidence>
<feature type="transmembrane region" description="Helical" evidence="1">
    <location>
        <begin position="81"/>
        <end position="102"/>
    </location>
</feature>
<evidence type="ECO:0000313" key="2">
    <source>
        <dbReference type="EMBL" id="OGD34386.1"/>
    </source>
</evidence>
<proteinExistence type="predicted"/>
<dbReference type="Proteomes" id="UP000176650">
    <property type="component" value="Unassembled WGS sequence"/>
</dbReference>
<gene>
    <name evidence="2" type="ORF">A2988_02560</name>
</gene>
<sequence>MFQRSLLFAGAAGTVILASLLFSYVPPQSKLGSVIGVSGSVDANQYNTIADQLKRKELALAQRQTQTNEQRPENTSGQDKLLTIIIFGGSGMFVLVFLNFYLDYRRAVKKRATNQ</sequence>
<dbReference type="AlphaFoldDB" id="A0A1F5BUS5"/>
<keyword evidence="1" id="KW-1133">Transmembrane helix</keyword>
<organism evidence="2 3">
    <name type="scientific">Candidatus Azambacteria bacterium RIFCSPLOWO2_01_FULL_46_25</name>
    <dbReference type="NCBI Taxonomy" id="1797298"/>
    <lineage>
        <taxon>Bacteria</taxon>
        <taxon>Candidatus Azamiibacteriota</taxon>
    </lineage>
</organism>
<keyword evidence="1" id="KW-0812">Transmembrane</keyword>
<protein>
    <submittedName>
        <fullName evidence="2">Uncharacterized protein</fullName>
    </submittedName>
</protein>
<dbReference type="STRING" id="1797298.A2988_02560"/>
<accession>A0A1F5BUS5</accession>
<dbReference type="EMBL" id="MEYS01000001">
    <property type="protein sequence ID" value="OGD34386.1"/>
    <property type="molecule type" value="Genomic_DNA"/>
</dbReference>
<reference evidence="2 3" key="1">
    <citation type="journal article" date="2016" name="Nat. Commun.">
        <title>Thousands of microbial genomes shed light on interconnected biogeochemical processes in an aquifer system.</title>
        <authorList>
            <person name="Anantharaman K."/>
            <person name="Brown C.T."/>
            <person name="Hug L.A."/>
            <person name="Sharon I."/>
            <person name="Castelle C.J."/>
            <person name="Probst A.J."/>
            <person name="Thomas B.C."/>
            <person name="Singh A."/>
            <person name="Wilkins M.J."/>
            <person name="Karaoz U."/>
            <person name="Brodie E.L."/>
            <person name="Williams K.H."/>
            <person name="Hubbard S.S."/>
            <person name="Banfield J.F."/>
        </authorList>
    </citation>
    <scope>NUCLEOTIDE SEQUENCE [LARGE SCALE GENOMIC DNA]</scope>
</reference>
<evidence type="ECO:0000313" key="3">
    <source>
        <dbReference type="Proteomes" id="UP000176650"/>
    </source>
</evidence>
<comment type="caution">
    <text evidence="2">The sequence shown here is derived from an EMBL/GenBank/DDBJ whole genome shotgun (WGS) entry which is preliminary data.</text>
</comment>
<keyword evidence="1" id="KW-0472">Membrane</keyword>
<name>A0A1F5BUS5_9BACT</name>